<dbReference type="AlphaFoldDB" id="A0A840EYZ1"/>
<evidence type="ECO:0008006" key="4">
    <source>
        <dbReference type="Google" id="ProtNLM"/>
    </source>
</evidence>
<keyword evidence="3" id="KW-1185">Reference proteome</keyword>
<dbReference type="InterPro" id="IPR021314">
    <property type="entry name" value="DUF2911"/>
</dbReference>
<comment type="caution">
    <text evidence="2">The sequence shown here is derived from an EMBL/GenBank/DDBJ whole genome shotgun (WGS) entry which is preliminary data.</text>
</comment>
<proteinExistence type="predicted"/>
<gene>
    <name evidence="2" type="ORF">GGR32_002339</name>
</gene>
<protein>
    <recommendedName>
        <fullName evidence="4">Asparagine synthetase B</fullName>
    </recommendedName>
</protein>
<evidence type="ECO:0000313" key="2">
    <source>
        <dbReference type="EMBL" id="MBB4120027.1"/>
    </source>
</evidence>
<feature type="signal peptide" evidence="1">
    <location>
        <begin position="1"/>
        <end position="18"/>
    </location>
</feature>
<dbReference type="Pfam" id="PF11138">
    <property type="entry name" value="DUF2911"/>
    <property type="match status" value="1"/>
</dbReference>
<evidence type="ECO:0000313" key="3">
    <source>
        <dbReference type="Proteomes" id="UP000553034"/>
    </source>
</evidence>
<feature type="chain" id="PRO_5032282088" description="Asparagine synthetase B" evidence="1">
    <location>
        <begin position="19"/>
        <end position="177"/>
    </location>
</feature>
<evidence type="ECO:0000256" key="1">
    <source>
        <dbReference type="SAM" id="SignalP"/>
    </source>
</evidence>
<dbReference type="EMBL" id="JACIFO010000015">
    <property type="protein sequence ID" value="MBB4120027.1"/>
    <property type="molecule type" value="Genomic_DNA"/>
</dbReference>
<name>A0A840EYZ1_9FLAO</name>
<keyword evidence="1" id="KW-0732">Signal</keyword>
<sequence>MKYFGVLLFILLSTSINAQDFSDLDKSPMDVAHIRNNDNSPMARIIYSRPQKREREIFGELVPYNTVWRTGANEATELTLYNDMMIEDYYICAGTYTLYTIPNKNKWTLIINEATNTWGTNYNPDLDIAKIPTIPKQAAAPIETFSIALQPINQGALLLIGWDNIYIEILMKNISSE</sequence>
<organism evidence="2 3">
    <name type="scientific">Mesonia hippocampi</name>
    <dbReference type="NCBI Taxonomy" id="1628250"/>
    <lineage>
        <taxon>Bacteria</taxon>
        <taxon>Pseudomonadati</taxon>
        <taxon>Bacteroidota</taxon>
        <taxon>Flavobacteriia</taxon>
        <taxon>Flavobacteriales</taxon>
        <taxon>Flavobacteriaceae</taxon>
        <taxon>Mesonia</taxon>
    </lineage>
</organism>
<dbReference type="RefSeq" id="WP_183478361.1">
    <property type="nucleotide sequence ID" value="NZ_JACIFO010000015.1"/>
</dbReference>
<dbReference type="Proteomes" id="UP000553034">
    <property type="component" value="Unassembled WGS sequence"/>
</dbReference>
<reference evidence="2 3" key="1">
    <citation type="submission" date="2020-08" db="EMBL/GenBank/DDBJ databases">
        <title>Genomic Encyclopedia of Type Strains, Phase IV (KMG-IV): sequencing the most valuable type-strain genomes for metagenomic binning, comparative biology and taxonomic classification.</title>
        <authorList>
            <person name="Goeker M."/>
        </authorList>
    </citation>
    <scope>NUCLEOTIDE SEQUENCE [LARGE SCALE GENOMIC DNA]</scope>
    <source>
        <strain evidence="2 3">DSM 29568</strain>
    </source>
</reference>
<accession>A0A840EYZ1</accession>